<sequence>MSRQLRSRTTPTSVPPPPPRKTASPKKTPVPKSPYPKPPQLPPSSSSSELSDLPEQPGSDDPSSSSSSNASSNGDESSDSNAESIPDLDHENLREVLRIVNKNFGVLDQRVGRLEVRLEERCDVLWERDSELWGRLKRVIRSLRGGADIPARGHREERIGRVVRGGVGNEARPFHVPGLRDRGEGIVIDLVEDEVPEEGDGRRVHPIEQAVRDAVATVGVVWFLWSLGTIVLVWWVATANVSKWDRIR</sequence>
<evidence type="ECO:0000313" key="4">
    <source>
        <dbReference type="Proteomes" id="UP000016922"/>
    </source>
</evidence>
<keyword evidence="2" id="KW-0472">Membrane</keyword>
<keyword evidence="2" id="KW-0812">Transmembrane</keyword>
<feature type="transmembrane region" description="Helical" evidence="2">
    <location>
        <begin position="214"/>
        <end position="237"/>
    </location>
</feature>
<feature type="compositionally biased region" description="Pro residues" evidence="1">
    <location>
        <begin position="31"/>
        <end position="42"/>
    </location>
</feature>
<organism evidence="3 4">
    <name type="scientific">Glarea lozoyensis (strain ATCC 20868 / MF5171)</name>
    <dbReference type="NCBI Taxonomy" id="1116229"/>
    <lineage>
        <taxon>Eukaryota</taxon>
        <taxon>Fungi</taxon>
        <taxon>Dikarya</taxon>
        <taxon>Ascomycota</taxon>
        <taxon>Pezizomycotina</taxon>
        <taxon>Leotiomycetes</taxon>
        <taxon>Helotiales</taxon>
        <taxon>Helotiaceae</taxon>
        <taxon>Glarea</taxon>
    </lineage>
</organism>
<dbReference type="EMBL" id="KE145372">
    <property type="protein sequence ID" value="EPE24921.1"/>
    <property type="molecule type" value="Genomic_DNA"/>
</dbReference>
<gene>
    <name evidence="3" type="ORF">GLAREA_11502</name>
</gene>
<evidence type="ECO:0000313" key="3">
    <source>
        <dbReference type="EMBL" id="EPE24921.1"/>
    </source>
</evidence>
<dbReference type="Proteomes" id="UP000016922">
    <property type="component" value="Unassembled WGS sequence"/>
</dbReference>
<dbReference type="RefSeq" id="XP_008087836.1">
    <property type="nucleotide sequence ID" value="XM_008089645.1"/>
</dbReference>
<feature type="compositionally biased region" description="Low complexity" evidence="1">
    <location>
        <begin position="43"/>
        <end position="84"/>
    </location>
</feature>
<name>S3CYL9_GLAL2</name>
<evidence type="ECO:0000256" key="2">
    <source>
        <dbReference type="SAM" id="Phobius"/>
    </source>
</evidence>
<keyword evidence="4" id="KW-1185">Reference proteome</keyword>
<reference evidence="3 4" key="1">
    <citation type="journal article" date="2013" name="BMC Genomics">
        <title>Genomics-driven discovery of the pneumocandin biosynthetic gene cluster in the fungus Glarea lozoyensis.</title>
        <authorList>
            <person name="Chen L."/>
            <person name="Yue Q."/>
            <person name="Zhang X."/>
            <person name="Xiang M."/>
            <person name="Wang C."/>
            <person name="Li S."/>
            <person name="Che Y."/>
            <person name="Ortiz-Lopez F.J."/>
            <person name="Bills G.F."/>
            <person name="Liu X."/>
            <person name="An Z."/>
        </authorList>
    </citation>
    <scope>NUCLEOTIDE SEQUENCE [LARGE SCALE GENOMIC DNA]</scope>
    <source>
        <strain evidence="4">ATCC 20868 / MF5171</strain>
    </source>
</reference>
<dbReference type="AlphaFoldDB" id="S3CYL9"/>
<feature type="region of interest" description="Disordered" evidence="1">
    <location>
        <begin position="1"/>
        <end position="88"/>
    </location>
</feature>
<accession>S3CYL9</accession>
<keyword evidence="2" id="KW-1133">Transmembrane helix</keyword>
<evidence type="ECO:0000256" key="1">
    <source>
        <dbReference type="SAM" id="MobiDB-lite"/>
    </source>
</evidence>
<protein>
    <submittedName>
        <fullName evidence="3">Uncharacterized protein</fullName>
    </submittedName>
</protein>
<dbReference type="HOGENOM" id="CLU_1120265_0_0_1"/>
<dbReference type="KEGG" id="glz:GLAREA_11502"/>
<dbReference type="GeneID" id="19470543"/>
<proteinExistence type="predicted"/>